<reference evidence="2 4" key="1">
    <citation type="submission" date="2015-11" db="EMBL/GenBank/DDBJ databases">
        <title>Genomic analysis of 38 Legionella species identifies large and diverse effector repertoires.</title>
        <authorList>
            <person name="Burstein D."/>
            <person name="Amaro F."/>
            <person name="Zusman T."/>
            <person name="Lifshitz Z."/>
            <person name="Cohen O."/>
            <person name="Gilbert J.A."/>
            <person name="Pupko T."/>
            <person name="Shuman H.A."/>
            <person name="Segal G."/>
        </authorList>
    </citation>
    <scope>NUCLEOTIDE SEQUENCE [LARGE SCALE GENOMIC DNA]</scope>
    <source>
        <strain evidence="2 4">SC-18-C9</strain>
    </source>
</reference>
<dbReference type="Pfam" id="PF04073">
    <property type="entry name" value="tRNA_edit"/>
    <property type="match status" value="1"/>
</dbReference>
<protein>
    <submittedName>
        <fullName evidence="3">YbaK/prolyl-tRNA synthetase associated domain-containing protein</fullName>
    </submittedName>
</protein>
<keyword evidence="3" id="KW-0030">Aminoacyl-tRNA synthetase</keyword>
<organism evidence="3 5">
    <name type="scientific">Legionella steigerwaltii</name>
    <dbReference type="NCBI Taxonomy" id="460"/>
    <lineage>
        <taxon>Bacteria</taxon>
        <taxon>Pseudomonadati</taxon>
        <taxon>Pseudomonadota</taxon>
        <taxon>Gammaproteobacteria</taxon>
        <taxon>Legionellales</taxon>
        <taxon>Legionellaceae</taxon>
        <taxon>Legionella</taxon>
    </lineage>
</organism>
<evidence type="ECO:0000313" key="3">
    <source>
        <dbReference type="EMBL" id="STY22822.1"/>
    </source>
</evidence>
<evidence type="ECO:0000313" key="5">
    <source>
        <dbReference type="Proteomes" id="UP000255110"/>
    </source>
</evidence>
<sequence length="152" mass="17320">MLSSSIRKYMKDHDISYKTINHPRAYTASQCAQGAHIKGTYFAKSVIVKLDGKFVLIAIPANTRLDLEQFKNQTHAKHVEIAKEFEFQDRFTDCEVGAIPLFGELYGMDVYLADSLAHKEWLVFNAGNHTQLIKIKCTDFLNLVHPKTLSRC</sequence>
<dbReference type="InterPro" id="IPR007214">
    <property type="entry name" value="YbaK/aa-tRNA-synth-assoc-dom"/>
</dbReference>
<accession>A0A378LA77</accession>
<dbReference type="CDD" id="cd04332">
    <property type="entry name" value="YbaK_like"/>
    <property type="match status" value="1"/>
</dbReference>
<dbReference type="InterPro" id="IPR036754">
    <property type="entry name" value="YbaK/aa-tRNA-synt-asso_dom_sf"/>
</dbReference>
<proteinExistence type="predicted"/>
<dbReference type="GO" id="GO:0004812">
    <property type="term" value="F:aminoacyl-tRNA ligase activity"/>
    <property type="evidence" value="ECO:0007669"/>
    <property type="project" value="UniProtKB-KW"/>
</dbReference>
<dbReference type="Gene3D" id="3.90.960.10">
    <property type="entry name" value="YbaK/aminoacyl-tRNA synthetase-associated domain"/>
    <property type="match status" value="1"/>
</dbReference>
<dbReference type="EMBL" id="LNYZ01000013">
    <property type="protein sequence ID" value="KTD77512.1"/>
    <property type="molecule type" value="Genomic_DNA"/>
</dbReference>
<dbReference type="EMBL" id="UGOY01000001">
    <property type="protein sequence ID" value="STY22822.1"/>
    <property type="molecule type" value="Genomic_DNA"/>
</dbReference>
<dbReference type="Proteomes" id="UP000255110">
    <property type="component" value="Unassembled WGS sequence"/>
</dbReference>
<dbReference type="GO" id="GO:0002161">
    <property type="term" value="F:aminoacyl-tRNA deacylase activity"/>
    <property type="evidence" value="ECO:0007669"/>
    <property type="project" value="InterPro"/>
</dbReference>
<evidence type="ECO:0000313" key="4">
    <source>
        <dbReference type="Proteomes" id="UP000054820"/>
    </source>
</evidence>
<dbReference type="OrthoDB" id="9786549at2"/>
<gene>
    <name evidence="2" type="ORF">Lstg_1869</name>
    <name evidence="3" type="ORF">NCTC11991_01422</name>
</gene>
<keyword evidence="3" id="KW-0436">Ligase</keyword>
<feature type="domain" description="YbaK/aminoacyl-tRNA synthetase-associated" evidence="1">
    <location>
        <begin position="22"/>
        <end position="142"/>
    </location>
</feature>
<keyword evidence="4" id="KW-1185">Reference proteome</keyword>
<evidence type="ECO:0000259" key="1">
    <source>
        <dbReference type="Pfam" id="PF04073"/>
    </source>
</evidence>
<dbReference type="Proteomes" id="UP000054820">
    <property type="component" value="Unassembled WGS sequence"/>
</dbReference>
<evidence type="ECO:0000313" key="2">
    <source>
        <dbReference type="EMBL" id="KTD77512.1"/>
    </source>
</evidence>
<dbReference type="AlphaFoldDB" id="A0A378LA77"/>
<dbReference type="SUPFAM" id="SSF55826">
    <property type="entry name" value="YbaK/ProRS associated domain"/>
    <property type="match status" value="1"/>
</dbReference>
<dbReference type="STRING" id="460.Lstg_1869"/>
<dbReference type="RefSeq" id="WP_058477415.1">
    <property type="nucleotide sequence ID" value="NZ_CAAAIO010000001.1"/>
</dbReference>
<name>A0A378LA77_9GAMM</name>
<reference evidence="3 5" key="2">
    <citation type="submission" date="2018-06" db="EMBL/GenBank/DDBJ databases">
        <authorList>
            <consortium name="Pathogen Informatics"/>
            <person name="Doyle S."/>
        </authorList>
    </citation>
    <scope>NUCLEOTIDE SEQUENCE [LARGE SCALE GENOMIC DNA]</scope>
    <source>
        <strain evidence="3 5">NCTC11991</strain>
    </source>
</reference>